<keyword evidence="3" id="KW-1185">Reference proteome</keyword>
<dbReference type="GO" id="GO:0015918">
    <property type="term" value="P:sterol transport"/>
    <property type="evidence" value="ECO:0007669"/>
    <property type="project" value="TreeGrafter"/>
</dbReference>
<gene>
    <name evidence="2" type="primary">NPC1</name>
    <name evidence="2" type="ORF">CU098_010640</name>
</gene>
<organism evidence="2 3">
    <name type="scientific">Rhizopus stolonifer</name>
    <name type="common">Rhizopus nigricans</name>
    <dbReference type="NCBI Taxonomy" id="4846"/>
    <lineage>
        <taxon>Eukaryota</taxon>
        <taxon>Fungi</taxon>
        <taxon>Fungi incertae sedis</taxon>
        <taxon>Mucoromycota</taxon>
        <taxon>Mucoromycotina</taxon>
        <taxon>Mucoromycetes</taxon>
        <taxon>Mucorales</taxon>
        <taxon>Mucorineae</taxon>
        <taxon>Rhizopodaceae</taxon>
        <taxon>Rhizopus</taxon>
    </lineage>
</organism>
<proteinExistence type="predicted"/>
<dbReference type="GO" id="GO:0032934">
    <property type="term" value="F:sterol binding"/>
    <property type="evidence" value="ECO:0007669"/>
    <property type="project" value="TreeGrafter"/>
</dbReference>
<dbReference type="PANTHER" id="PTHR45727">
    <property type="entry name" value="NPC INTRACELLULAR CHOLESTEROL TRANSPORTER 1"/>
    <property type="match status" value="1"/>
</dbReference>
<evidence type="ECO:0000313" key="3">
    <source>
        <dbReference type="Proteomes" id="UP000253551"/>
    </source>
</evidence>
<dbReference type="AlphaFoldDB" id="A0A367JK19"/>
<keyword evidence="1" id="KW-0812">Transmembrane</keyword>
<accession>A0A367JK19</accession>
<reference evidence="2 3" key="1">
    <citation type="journal article" date="2018" name="G3 (Bethesda)">
        <title>Phylogenetic and Phylogenomic Definition of Rhizopus Species.</title>
        <authorList>
            <person name="Gryganskyi A.P."/>
            <person name="Golan J."/>
            <person name="Dolatabadi S."/>
            <person name="Mondo S."/>
            <person name="Robb S."/>
            <person name="Idnurm A."/>
            <person name="Muszewska A."/>
            <person name="Steczkiewicz K."/>
            <person name="Masonjones S."/>
            <person name="Liao H.L."/>
            <person name="Gajdeczka M.T."/>
            <person name="Anike F."/>
            <person name="Vuek A."/>
            <person name="Anishchenko I.M."/>
            <person name="Voigt K."/>
            <person name="de Hoog G.S."/>
            <person name="Smith M.E."/>
            <person name="Heitman J."/>
            <person name="Vilgalys R."/>
            <person name="Stajich J.E."/>
        </authorList>
    </citation>
    <scope>NUCLEOTIDE SEQUENCE [LARGE SCALE GENOMIC DNA]</scope>
    <source>
        <strain evidence="2 3">LSU 92-RS-03</strain>
    </source>
</reference>
<dbReference type="OrthoDB" id="6510177at2759"/>
<dbReference type="GO" id="GO:0016020">
    <property type="term" value="C:membrane"/>
    <property type="evidence" value="ECO:0007669"/>
    <property type="project" value="TreeGrafter"/>
</dbReference>
<dbReference type="EMBL" id="PJQM01003186">
    <property type="protein sequence ID" value="RCH90278.1"/>
    <property type="molecule type" value="Genomic_DNA"/>
</dbReference>
<keyword evidence="1" id="KW-0472">Membrane</keyword>
<feature type="transmembrane region" description="Helical" evidence="1">
    <location>
        <begin position="38"/>
        <end position="58"/>
    </location>
</feature>
<sequence length="126" mass="13796">MVDVGSSVFCGITLTKFAGIIVLAFTRSKIFEVYYFRMYLTIVVLGALHGLVLLPVLLSMFGGEGMSLTAEFDEDGFAWSTGNDWGGRNNRGLLIDDAASSDQVLITDMPEDSDQRGYHANQMSVE</sequence>
<name>A0A367JK19_RHIST</name>
<dbReference type="STRING" id="4846.A0A367JK19"/>
<feature type="transmembrane region" description="Helical" evidence="1">
    <location>
        <begin position="6"/>
        <end position="26"/>
    </location>
</feature>
<dbReference type="Proteomes" id="UP000253551">
    <property type="component" value="Unassembled WGS sequence"/>
</dbReference>
<evidence type="ECO:0000256" key="1">
    <source>
        <dbReference type="SAM" id="Phobius"/>
    </source>
</evidence>
<dbReference type="PANTHER" id="PTHR45727:SF2">
    <property type="entry name" value="NPC INTRACELLULAR CHOLESTEROL TRANSPORTER 1"/>
    <property type="match status" value="1"/>
</dbReference>
<comment type="caution">
    <text evidence="2">The sequence shown here is derived from an EMBL/GenBank/DDBJ whole genome shotgun (WGS) entry which is preliminary data.</text>
</comment>
<protein>
    <submittedName>
        <fullName evidence="2">NPC intracellular cholesterol transporter 1</fullName>
    </submittedName>
</protein>
<keyword evidence="1" id="KW-1133">Transmembrane helix</keyword>
<evidence type="ECO:0000313" key="2">
    <source>
        <dbReference type="EMBL" id="RCH90278.1"/>
    </source>
</evidence>